<dbReference type="InterPro" id="IPR050312">
    <property type="entry name" value="IolE/XylAMocC-like"/>
</dbReference>
<dbReference type="RefSeq" id="WP_161156237.1">
    <property type="nucleotide sequence ID" value="NZ_WEKT01000023.1"/>
</dbReference>
<dbReference type="Pfam" id="PF01261">
    <property type="entry name" value="AP_endonuc_2"/>
    <property type="match status" value="1"/>
</dbReference>
<reference evidence="2 3" key="1">
    <citation type="submission" date="2019-10" db="EMBL/GenBank/DDBJ databases">
        <title>Vibrio sp. nov. isolated from a shrimp pond.</title>
        <authorList>
            <person name="Gomez-Gil B."/>
            <person name="Enciso-Ibarra J."/>
            <person name="Enciso-Ibarra K."/>
            <person name="Bolan-Mejia C."/>
        </authorList>
    </citation>
    <scope>NUCLEOTIDE SEQUENCE [LARGE SCALE GENOMIC DNA]</scope>
    <source>
        <strain evidence="2 3">CAIM 722</strain>
    </source>
</reference>
<accession>A0A7X4LLF3</accession>
<protein>
    <submittedName>
        <fullName evidence="2">TIM barrel protein</fullName>
    </submittedName>
</protein>
<dbReference type="EMBL" id="WEKT01000023">
    <property type="protein sequence ID" value="MZI94128.1"/>
    <property type="molecule type" value="Genomic_DNA"/>
</dbReference>
<evidence type="ECO:0000313" key="3">
    <source>
        <dbReference type="Proteomes" id="UP000462621"/>
    </source>
</evidence>
<organism evidence="2 3">
    <name type="scientific">Vibrio eleionomae</name>
    <dbReference type="NCBI Taxonomy" id="2653505"/>
    <lineage>
        <taxon>Bacteria</taxon>
        <taxon>Pseudomonadati</taxon>
        <taxon>Pseudomonadota</taxon>
        <taxon>Gammaproteobacteria</taxon>
        <taxon>Vibrionales</taxon>
        <taxon>Vibrionaceae</taxon>
        <taxon>Vibrio</taxon>
    </lineage>
</organism>
<comment type="caution">
    <text evidence="2">The sequence shown here is derived from an EMBL/GenBank/DDBJ whole genome shotgun (WGS) entry which is preliminary data.</text>
</comment>
<keyword evidence="3" id="KW-1185">Reference proteome</keyword>
<proteinExistence type="predicted"/>
<dbReference type="Gene3D" id="3.20.20.150">
    <property type="entry name" value="Divalent-metal-dependent TIM barrel enzymes"/>
    <property type="match status" value="1"/>
</dbReference>
<gene>
    <name evidence="2" type="ORF">F9817_13090</name>
</gene>
<dbReference type="PANTHER" id="PTHR12110:SF21">
    <property type="entry name" value="XYLOSE ISOMERASE-LIKE TIM BARREL DOMAIN-CONTAINING PROTEIN"/>
    <property type="match status" value="1"/>
</dbReference>
<feature type="domain" description="Xylose isomerase-like TIM barrel" evidence="1">
    <location>
        <begin position="19"/>
        <end position="307"/>
    </location>
</feature>
<dbReference type="AlphaFoldDB" id="A0A7X4LLF3"/>
<dbReference type="PANTHER" id="PTHR12110">
    <property type="entry name" value="HYDROXYPYRUVATE ISOMERASE"/>
    <property type="match status" value="1"/>
</dbReference>
<dbReference type="InterPro" id="IPR036237">
    <property type="entry name" value="Xyl_isomerase-like_sf"/>
</dbReference>
<name>A0A7X4LLF3_9VIBR</name>
<evidence type="ECO:0000259" key="1">
    <source>
        <dbReference type="Pfam" id="PF01261"/>
    </source>
</evidence>
<dbReference type="SUPFAM" id="SSF51658">
    <property type="entry name" value="Xylose isomerase-like"/>
    <property type="match status" value="1"/>
</dbReference>
<evidence type="ECO:0000313" key="2">
    <source>
        <dbReference type="EMBL" id="MZI94128.1"/>
    </source>
</evidence>
<sequence length="313" mass="34317">MKLALCTDVLADLSFSDMLKKAKSYGVQGVEMTAGGWSPCPHVNTRELLSDSAKLAQFKAELEENELEIAALNCSGNPLAPGLLGSQHSESSYAAAELAGKLGVKKIVMMSGLPGGCAEDTIPNWITSTVSWPDYMPGVVEYQWNEVAIPWWKKFAQYAKDQGIEQIAIEEFPNQLVYNPATLLKLREAVGGIIGMNLDPSHLFVMGADPIAAARKLEGSIYHVHGKDARIERGLADIDGLLEYRPVTDTKNRTWNYVAVGCGHDLMWWREFFSVLSMTGYDGWVSLEMEDLTMSVEAGISTSISALQQSLSY</sequence>
<dbReference type="InterPro" id="IPR013022">
    <property type="entry name" value="Xyl_isomerase-like_TIM-brl"/>
</dbReference>
<dbReference type="Proteomes" id="UP000462621">
    <property type="component" value="Unassembled WGS sequence"/>
</dbReference>